<comment type="caution">
    <text evidence="2">The sequence shown here is derived from an EMBL/GenBank/DDBJ whole genome shotgun (WGS) entry which is preliminary data.</text>
</comment>
<feature type="compositionally biased region" description="Basic and acidic residues" evidence="1">
    <location>
        <begin position="167"/>
        <end position="177"/>
    </location>
</feature>
<sequence length="232" mass="25156">MTTTIGGLPGSFLLDRSAKTLSSSFISVLSSSPSDDLRTEIDDNQRGFYPITNDRVGLLSLPEFLCRLWFGSSLILEFRVLHVVLLQMKPSALLGDVISTVIRTATSDQTLEEIDHHFKAISGLPVIDENLSYDFQQNVTNIKIDRSVATVDVEVEVGKAVTNRSRRSSDGSERRQEPVASGEVEEEAYRRVTPPLVSIVVGEAGNVDGSINGEDPSAIESGDDRGGSACVE</sequence>
<accession>A0ABR2M4I0</accession>
<evidence type="ECO:0000313" key="3">
    <source>
        <dbReference type="Proteomes" id="UP001412067"/>
    </source>
</evidence>
<proteinExistence type="predicted"/>
<name>A0ABR2M4I0_9ASPA</name>
<dbReference type="EMBL" id="JBBWWR010000012">
    <property type="protein sequence ID" value="KAK8958948.1"/>
    <property type="molecule type" value="Genomic_DNA"/>
</dbReference>
<keyword evidence="3" id="KW-1185">Reference proteome</keyword>
<organism evidence="2 3">
    <name type="scientific">Platanthera guangdongensis</name>
    <dbReference type="NCBI Taxonomy" id="2320717"/>
    <lineage>
        <taxon>Eukaryota</taxon>
        <taxon>Viridiplantae</taxon>
        <taxon>Streptophyta</taxon>
        <taxon>Embryophyta</taxon>
        <taxon>Tracheophyta</taxon>
        <taxon>Spermatophyta</taxon>
        <taxon>Magnoliopsida</taxon>
        <taxon>Liliopsida</taxon>
        <taxon>Asparagales</taxon>
        <taxon>Orchidaceae</taxon>
        <taxon>Orchidoideae</taxon>
        <taxon>Orchideae</taxon>
        <taxon>Orchidinae</taxon>
        <taxon>Platanthera</taxon>
    </lineage>
</organism>
<evidence type="ECO:0000256" key="1">
    <source>
        <dbReference type="SAM" id="MobiDB-lite"/>
    </source>
</evidence>
<protein>
    <submittedName>
        <fullName evidence="2">Uncharacterized protein</fullName>
    </submittedName>
</protein>
<dbReference type="InterPro" id="IPR046342">
    <property type="entry name" value="CBS_dom_sf"/>
</dbReference>
<dbReference type="Proteomes" id="UP001412067">
    <property type="component" value="Unassembled WGS sequence"/>
</dbReference>
<feature type="region of interest" description="Disordered" evidence="1">
    <location>
        <begin position="162"/>
        <end position="188"/>
    </location>
</feature>
<evidence type="ECO:0000313" key="2">
    <source>
        <dbReference type="EMBL" id="KAK8958948.1"/>
    </source>
</evidence>
<gene>
    <name evidence="2" type="ORF">KSP40_PGU005675</name>
</gene>
<dbReference type="SUPFAM" id="SSF54631">
    <property type="entry name" value="CBS-domain pair"/>
    <property type="match status" value="1"/>
</dbReference>
<reference evidence="2 3" key="1">
    <citation type="journal article" date="2022" name="Nat. Plants">
        <title>Genomes of leafy and leafless Platanthera orchids illuminate the evolution of mycoheterotrophy.</title>
        <authorList>
            <person name="Li M.H."/>
            <person name="Liu K.W."/>
            <person name="Li Z."/>
            <person name="Lu H.C."/>
            <person name="Ye Q.L."/>
            <person name="Zhang D."/>
            <person name="Wang J.Y."/>
            <person name="Li Y.F."/>
            <person name="Zhong Z.M."/>
            <person name="Liu X."/>
            <person name="Yu X."/>
            <person name="Liu D.K."/>
            <person name="Tu X.D."/>
            <person name="Liu B."/>
            <person name="Hao Y."/>
            <person name="Liao X.Y."/>
            <person name="Jiang Y.T."/>
            <person name="Sun W.H."/>
            <person name="Chen J."/>
            <person name="Chen Y.Q."/>
            <person name="Ai Y."/>
            <person name="Zhai J.W."/>
            <person name="Wu S.S."/>
            <person name="Zhou Z."/>
            <person name="Hsiao Y.Y."/>
            <person name="Wu W.L."/>
            <person name="Chen Y.Y."/>
            <person name="Lin Y.F."/>
            <person name="Hsu J.L."/>
            <person name="Li C.Y."/>
            <person name="Wang Z.W."/>
            <person name="Zhao X."/>
            <person name="Zhong W.Y."/>
            <person name="Ma X.K."/>
            <person name="Ma L."/>
            <person name="Huang J."/>
            <person name="Chen G.Z."/>
            <person name="Huang M.Z."/>
            <person name="Huang L."/>
            <person name="Peng D.H."/>
            <person name="Luo Y.B."/>
            <person name="Zou S.Q."/>
            <person name="Chen S.P."/>
            <person name="Lan S."/>
            <person name="Tsai W.C."/>
            <person name="Van de Peer Y."/>
            <person name="Liu Z.J."/>
        </authorList>
    </citation>
    <scope>NUCLEOTIDE SEQUENCE [LARGE SCALE GENOMIC DNA]</scope>
    <source>
        <strain evidence="2">Lor288</strain>
    </source>
</reference>
<feature type="region of interest" description="Disordered" evidence="1">
    <location>
        <begin position="204"/>
        <end position="232"/>
    </location>
</feature>